<comment type="function">
    <text evidence="7">Negatively regulates transcription of bacterial ribonucleotide reductase nrd genes and operons by binding to NrdR-boxes.</text>
</comment>
<evidence type="ECO:0000256" key="5">
    <source>
        <dbReference type="ARBA" id="ARBA00023125"/>
    </source>
</evidence>
<dbReference type="Pfam" id="PF03477">
    <property type="entry name" value="ATP-cone"/>
    <property type="match status" value="1"/>
</dbReference>
<evidence type="ECO:0000256" key="3">
    <source>
        <dbReference type="ARBA" id="ARBA00022840"/>
    </source>
</evidence>
<gene>
    <name evidence="7 9" type="primary">nrdR</name>
    <name evidence="9" type="ORF">P7079_05265</name>
</gene>
<evidence type="ECO:0000259" key="8">
    <source>
        <dbReference type="PROSITE" id="PS51161"/>
    </source>
</evidence>
<evidence type="ECO:0000256" key="7">
    <source>
        <dbReference type="HAMAP-Rule" id="MF_00440"/>
    </source>
</evidence>
<dbReference type="EMBL" id="CP121208">
    <property type="protein sequence ID" value="WFM82818.1"/>
    <property type="molecule type" value="Genomic_DNA"/>
</dbReference>
<dbReference type="PANTHER" id="PTHR30455">
    <property type="entry name" value="TRANSCRIPTIONAL REPRESSOR NRDR"/>
    <property type="match status" value="1"/>
</dbReference>
<dbReference type="InterPro" id="IPR005144">
    <property type="entry name" value="ATP-cone_dom"/>
</dbReference>
<evidence type="ECO:0000313" key="9">
    <source>
        <dbReference type="EMBL" id="WFM82818.1"/>
    </source>
</evidence>
<evidence type="ECO:0000256" key="6">
    <source>
        <dbReference type="ARBA" id="ARBA00023163"/>
    </source>
</evidence>
<feature type="domain" description="ATP-cone" evidence="8">
    <location>
        <begin position="46"/>
        <end position="136"/>
    </location>
</feature>
<accession>A0ABY8FWE8</accession>
<protein>
    <recommendedName>
        <fullName evidence="7">Transcriptional repressor NrdR</fullName>
    </recommendedName>
</protein>
<keyword evidence="5 7" id="KW-0238">DNA-binding</keyword>
<dbReference type="InterPro" id="IPR055173">
    <property type="entry name" value="NrdR-like_N"/>
</dbReference>
<comment type="cofactor">
    <cofactor evidence="7">
        <name>Zn(2+)</name>
        <dbReference type="ChEBI" id="CHEBI:29105"/>
    </cofactor>
    <text evidence="7">Binds 1 zinc ion.</text>
</comment>
<keyword evidence="7" id="KW-0863">Zinc-finger</keyword>
<keyword evidence="7" id="KW-0862">Zinc</keyword>
<proteinExistence type="inferred from homology"/>
<dbReference type="Pfam" id="PF22811">
    <property type="entry name" value="Zn_ribbon_NrdR"/>
    <property type="match status" value="1"/>
</dbReference>
<evidence type="ECO:0000313" key="10">
    <source>
        <dbReference type="Proteomes" id="UP001215216"/>
    </source>
</evidence>
<evidence type="ECO:0000256" key="1">
    <source>
        <dbReference type="ARBA" id="ARBA00022491"/>
    </source>
</evidence>
<keyword evidence="1 7" id="KW-0678">Repressor</keyword>
<keyword evidence="2 7" id="KW-0547">Nucleotide-binding</keyword>
<dbReference type="PROSITE" id="PS51161">
    <property type="entry name" value="ATP_CONE"/>
    <property type="match status" value="1"/>
</dbReference>
<dbReference type="InterPro" id="IPR003796">
    <property type="entry name" value="RNR_NrdR-like"/>
</dbReference>
<feature type="zinc finger region" evidence="7">
    <location>
        <begin position="3"/>
        <end position="34"/>
    </location>
</feature>
<dbReference type="Proteomes" id="UP001215216">
    <property type="component" value="Chromosome"/>
</dbReference>
<comment type="similarity">
    <text evidence="7">Belongs to the NrdR family.</text>
</comment>
<keyword evidence="3 7" id="KW-0067">ATP-binding</keyword>
<organism evidence="9 10">
    <name type="scientific">Arcanobacterium canis</name>
    <dbReference type="NCBI Taxonomy" id="999183"/>
    <lineage>
        <taxon>Bacteria</taxon>
        <taxon>Bacillati</taxon>
        <taxon>Actinomycetota</taxon>
        <taxon>Actinomycetes</taxon>
        <taxon>Actinomycetales</taxon>
        <taxon>Actinomycetaceae</taxon>
        <taxon>Arcanobacterium</taxon>
    </lineage>
</organism>
<name>A0ABY8FWE8_9ACTO</name>
<dbReference type="RefSeq" id="WP_278012244.1">
    <property type="nucleotide sequence ID" value="NZ_CP121208.1"/>
</dbReference>
<reference evidence="9 10" key="1">
    <citation type="submission" date="2023-03" db="EMBL/GenBank/DDBJ databases">
        <title>Complete genome of Arcanobacterium canis strain DSM 25104 isolated in 2010 from a canine otitis externa in Germany.</title>
        <authorList>
            <person name="Borowiak M."/>
            <person name="Kreitlow A."/>
            <person name="Malorny B."/>
            <person name="Laemmler C."/>
            <person name="Prenger-Berninghoff E."/>
            <person name="Ploetz M."/>
            <person name="Abdulmawjood A."/>
        </authorList>
    </citation>
    <scope>NUCLEOTIDE SEQUENCE [LARGE SCALE GENOMIC DNA]</scope>
    <source>
        <strain evidence="9 10">DSM 25104</strain>
    </source>
</reference>
<evidence type="ECO:0000256" key="4">
    <source>
        <dbReference type="ARBA" id="ARBA00023015"/>
    </source>
</evidence>
<sequence length="145" mass="16115">MNCPFCRYGDSKVIDTRPSDDGLSIRRRRECLHCHRRYTTTETAGLMVKKHSGTTELFSREKIIAGVGKACKGRPVTSAQLAVLAQEVEDLVRLNGSAHITTDDIGKAVLGPLKHLDKVAYLRFASVYLDFSSLEDFEEAITSLK</sequence>
<dbReference type="PANTHER" id="PTHR30455:SF2">
    <property type="entry name" value="TRANSCRIPTIONAL REPRESSOR NRDR"/>
    <property type="match status" value="1"/>
</dbReference>
<keyword evidence="6 7" id="KW-0804">Transcription</keyword>
<dbReference type="NCBIfam" id="TIGR00244">
    <property type="entry name" value="transcriptional regulator NrdR"/>
    <property type="match status" value="1"/>
</dbReference>
<keyword evidence="7" id="KW-0479">Metal-binding</keyword>
<keyword evidence="4 7" id="KW-0805">Transcription regulation</keyword>
<dbReference type="HAMAP" id="MF_00440">
    <property type="entry name" value="NrdR"/>
    <property type="match status" value="1"/>
</dbReference>
<evidence type="ECO:0000256" key="2">
    <source>
        <dbReference type="ARBA" id="ARBA00022741"/>
    </source>
</evidence>
<keyword evidence="10" id="KW-1185">Reference proteome</keyword>